<protein>
    <submittedName>
        <fullName evidence="1">Uncharacterized protein</fullName>
    </submittedName>
</protein>
<comment type="caution">
    <text evidence="1">The sequence shown here is derived from an EMBL/GenBank/DDBJ whole genome shotgun (WGS) entry which is preliminary data.</text>
</comment>
<dbReference type="RefSeq" id="WP_203887233.1">
    <property type="nucleotide sequence ID" value="NZ_BAABHH010000030.1"/>
</dbReference>
<dbReference type="AlphaFoldDB" id="A0A8J3VBG6"/>
<reference evidence="1 2" key="1">
    <citation type="submission" date="2021-01" db="EMBL/GenBank/DDBJ databases">
        <title>Whole genome shotgun sequence of Planotetraspora kaengkrachanensis NBRC 104272.</title>
        <authorList>
            <person name="Komaki H."/>
            <person name="Tamura T."/>
        </authorList>
    </citation>
    <scope>NUCLEOTIDE SEQUENCE [LARGE SCALE GENOMIC DNA]</scope>
    <source>
        <strain evidence="1 2">NBRC 104272</strain>
    </source>
</reference>
<organism evidence="1 2">
    <name type="scientific">Planotetraspora kaengkrachanensis</name>
    <dbReference type="NCBI Taxonomy" id="575193"/>
    <lineage>
        <taxon>Bacteria</taxon>
        <taxon>Bacillati</taxon>
        <taxon>Actinomycetota</taxon>
        <taxon>Actinomycetes</taxon>
        <taxon>Streptosporangiales</taxon>
        <taxon>Streptosporangiaceae</taxon>
        <taxon>Planotetraspora</taxon>
    </lineage>
</organism>
<gene>
    <name evidence="1" type="ORF">Pka01_70650</name>
</gene>
<keyword evidence="2" id="KW-1185">Reference proteome</keyword>
<dbReference type="EMBL" id="BONV01000045">
    <property type="protein sequence ID" value="GIG83938.1"/>
    <property type="molecule type" value="Genomic_DNA"/>
</dbReference>
<sequence length="69" mass="7566">MASEEPAELSGIDFHEMPMLDLVALHDESAEGLHPLPQAVMDRICEAIREGIHFCGCDMTDLMVRLLGG</sequence>
<evidence type="ECO:0000313" key="1">
    <source>
        <dbReference type="EMBL" id="GIG83938.1"/>
    </source>
</evidence>
<dbReference type="Proteomes" id="UP000630097">
    <property type="component" value="Unassembled WGS sequence"/>
</dbReference>
<name>A0A8J3VBG6_9ACTN</name>
<proteinExistence type="predicted"/>
<evidence type="ECO:0000313" key="2">
    <source>
        <dbReference type="Proteomes" id="UP000630097"/>
    </source>
</evidence>
<accession>A0A8J3VBG6</accession>